<reference evidence="2 3" key="1">
    <citation type="submission" date="2021-07" db="EMBL/GenBank/DDBJ databases">
        <title>Flavobacterium WSW3-B6 sp.nov, isolated from seaweed.</title>
        <authorList>
            <person name="Muhammad N."/>
            <person name="Ho H."/>
            <person name="Lee Y.-J."/>
            <person name="Nguyen T."/>
            <person name="Ho J."/>
            <person name="Kim S.-G."/>
        </authorList>
    </citation>
    <scope>NUCLEOTIDE SEQUENCE [LARGE SCALE GENOMIC DNA]</scope>
    <source>
        <strain evidence="2 3">WSW3-B6</strain>
    </source>
</reference>
<feature type="chain" id="PRO_5045187582" description="Carboxypeptidase-like regulatory domain-containing protein" evidence="1">
    <location>
        <begin position="20"/>
        <end position="241"/>
    </location>
</feature>
<dbReference type="SUPFAM" id="SSF49464">
    <property type="entry name" value="Carboxypeptidase regulatory domain-like"/>
    <property type="match status" value="1"/>
</dbReference>
<organism evidence="2 3">
    <name type="scientific">Flavobacterium litorale</name>
    <dbReference type="NCBI Taxonomy" id="2856519"/>
    <lineage>
        <taxon>Bacteria</taxon>
        <taxon>Pseudomonadati</taxon>
        <taxon>Bacteroidota</taxon>
        <taxon>Flavobacteriia</taxon>
        <taxon>Flavobacteriales</taxon>
        <taxon>Flavobacteriaceae</taxon>
        <taxon>Flavobacterium</taxon>
    </lineage>
</organism>
<keyword evidence="3" id="KW-1185">Reference proteome</keyword>
<feature type="signal peptide" evidence="1">
    <location>
        <begin position="1"/>
        <end position="19"/>
    </location>
</feature>
<gene>
    <name evidence="2" type="ORF">K1I41_01535</name>
</gene>
<name>A0ABX8V6X8_9FLAO</name>
<sequence>MANKLLLLFLIFVTMPLVAQNNEQQLLKGRVQVDGVGLYGVFIINTTTGTETKTDRAGYFTIAAKPNDGLAVYSTKITTRKFVLKPESFENQPLIITVSNQAYELDEVVMDKDMSVDEVSLGLVPADQKQYTVAERRVFTATSGILDPIINAISGRTKMLKKELATERKKVVLEDAQYLYSDEEVMEKLNIPKAYVEGFWYYAAEDPKFSNALKNNDEGLARILLYELAQKYMKLLDSKDE</sequence>
<dbReference type="EMBL" id="CP080429">
    <property type="protein sequence ID" value="QYJ68587.1"/>
    <property type="molecule type" value="Genomic_DNA"/>
</dbReference>
<protein>
    <recommendedName>
        <fullName evidence="4">Carboxypeptidase-like regulatory domain-containing protein</fullName>
    </recommendedName>
</protein>
<evidence type="ECO:0000256" key="1">
    <source>
        <dbReference type="SAM" id="SignalP"/>
    </source>
</evidence>
<keyword evidence="1" id="KW-0732">Signal</keyword>
<dbReference type="Proteomes" id="UP000825381">
    <property type="component" value="Chromosome"/>
</dbReference>
<evidence type="ECO:0008006" key="4">
    <source>
        <dbReference type="Google" id="ProtNLM"/>
    </source>
</evidence>
<dbReference type="RefSeq" id="WP_220640927.1">
    <property type="nucleotide sequence ID" value="NZ_CP080429.1"/>
</dbReference>
<proteinExistence type="predicted"/>
<evidence type="ECO:0000313" key="2">
    <source>
        <dbReference type="EMBL" id="QYJ68587.1"/>
    </source>
</evidence>
<evidence type="ECO:0000313" key="3">
    <source>
        <dbReference type="Proteomes" id="UP000825381"/>
    </source>
</evidence>
<accession>A0ABX8V6X8</accession>
<dbReference type="InterPro" id="IPR008969">
    <property type="entry name" value="CarboxyPept-like_regulatory"/>
</dbReference>